<name>A0A1D3CVI4_9EIME</name>
<feature type="region of interest" description="Disordered" evidence="1">
    <location>
        <begin position="51"/>
        <end position="81"/>
    </location>
</feature>
<reference evidence="2 3" key="1">
    <citation type="journal article" date="2016" name="BMC Genomics">
        <title>Comparative genomics reveals Cyclospora cayetanensis possesses coccidia-like metabolism and invasion components but unique surface antigens.</title>
        <authorList>
            <person name="Liu S."/>
            <person name="Wang L."/>
            <person name="Zheng H."/>
            <person name="Xu Z."/>
            <person name="Roellig D.M."/>
            <person name="Li N."/>
            <person name="Frace M.A."/>
            <person name="Tang K."/>
            <person name="Arrowood M.J."/>
            <person name="Moss D.M."/>
            <person name="Zhang L."/>
            <person name="Feng Y."/>
            <person name="Xiao L."/>
        </authorList>
    </citation>
    <scope>NUCLEOTIDE SEQUENCE [LARGE SCALE GENOMIC DNA]</scope>
    <source>
        <strain evidence="2 3">CHN_HEN01</strain>
    </source>
</reference>
<comment type="caution">
    <text evidence="2">The sequence shown here is derived from an EMBL/GenBank/DDBJ whole genome shotgun (WGS) entry which is preliminary data.</text>
</comment>
<evidence type="ECO:0000313" key="2">
    <source>
        <dbReference type="EMBL" id="OEH75206.1"/>
    </source>
</evidence>
<keyword evidence="3" id="KW-1185">Reference proteome</keyword>
<dbReference type="Proteomes" id="UP000095192">
    <property type="component" value="Unassembled WGS sequence"/>
</dbReference>
<protein>
    <submittedName>
        <fullName evidence="2">Ring-h2 finger protein</fullName>
    </submittedName>
</protein>
<dbReference type="SUPFAM" id="SSF57850">
    <property type="entry name" value="RING/U-box"/>
    <property type="match status" value="1"/>
</dbReference>
<feature type="compositionally biased region" description="Low complexity" evidence="1">
    <location>
        <begin position="62"/>
        <end position="74"/>
    </location>
</feature>
<dbReference type="InterPro" id="IPR013083">
    <property type="entry name" value="Znf_RING/FYVE/PHD"/>
</dbReference>
<proteinExistence type="predicted"/>
<sequence length="1013" mass="109962">MDNRRLEDNYCHTRMAWCAAHPQIRGSDVLWMRLGRRTAFPCWINGRPESGRGLSRGETPVQHQQEVQRNQSQQELWHEQQEEPVSGLVASPVFSENRWLCATRDWLLVSRQPFRGRYFEAKIPLSAMQIVCTPSRSKTHKRGIVLIASTVWWAKAAPPPRSRSDSTTFTTIAATVGGAAGAARSASVASRAFKATGLRGTRSSGVSVAWNSWEVSESIVRKDRRRLLRRVGQGGSGVRAFLIECDSLEERNWIIYCLQATATSPQSLGFLRTIEALAEAELVLHKVAVFLMSRGCLELGTAVDPQFAGLALGICGKGCCGCSKCKSATKRSPRACSVIEESSAEECCSSSKVLGCLPYRSLVGSGARAAAEAAAAGGFWVPSDLLSCLLHQPQHAKLSLLLLLEGQAIKYPFTKAVRGQLKQRGMKLKALRQCIKKKEQQLLQQQKAALMGDSVGAAASDSTPGGPLQLLSSIGGVVLQRLQETLNTTVDETADRLRRLRDSCCCSCEKRCGCCCCCDSKAVQQQNRIYCKHGPVEIPHGIFRRYKRFLELADPLINLVTLHEEKQPQQAPLWAEEIKAASKEKATSAGVKLDEASGALSIIKAKSGLTTRPAEGPKESSRESKWEWLDISLESEANESCVLLGGPLLRKSAQRSFPPSRLPRVGSECVICLERFAPNEILTHYPGCCHPYHLRCLSAWIECHNRSSNPRAPRMLPESSAVLGQMNLLAEVASLLVAEDAACQRTLCWSSCCSRGQVPIRQLQHQQEHPRHSKDGKEKQNAGGRQSSCRKGILNRCVFCRCSASYYPEEAFLASPAPPLDSLASATATNAGSTPLLSPPAPAPTNAASVAGTCNTTPLSERITSQCLGNMQHARGARSPRAPPLGCDLTEQLLLQREGRAAAASTRVNLVERANTKQLRAAGASEATEESVTHSAAAAGGGCISWHQLLRQLLDVEYWVVTAATVPQLSDALLLLESRGLPLTDCSTQGCVGALPAFKDRCPLCQHAVLGAQ</sequence>
<feature type="region of interest" description="Disordered" evidence="1">
    <location>
        <begin position="763"/>
        <end position="787"/>
    </location>
</feature>
<dbReference type="VEuPathDB" id="ToxoDB:cyc_00052"/>
<dbReference type="Gene3D" id="3.30.40.10">
    <property type="entry name" value="Zinc/RING finger domain, C3HC4 (zinc finger)"/>
    <property type="match status" value="1"/>
</dbReference>
<dbReference type="EMBL" id="JROU02001794">
    <property type="protein sequence ID" value="OEH75206.1"/>
    <property type="molecule type" value="Genomic_DNA"/>
</dbReference>
<evidence type="ECO:0000313" key="3">
    <source>
        <dbReference type="Proteomes" id="UP000095192"/>
    </source>
</evidence>
<organism evidence="2 3">
    <name type="scientific">Cyclospora cayetanensis</name>
    <dbReference type="NCBI Taxonomy" id="88456"/>
    <lineage>
        <taxon>Eukaryota</taxon>
        <taxon>Sar</taxon>
        <taxon>Alveolata</taxon>
        <taxon>Apicomplexa</taxon>
        <taxon>Conoidasida</taxon>
        <taxon>Coccidia</taxon>
        <taxon>Eucoccidiorida</taxon>
        <taxon>Eimeriorina</taxon>
        <taxon>Eimeriidae</taxon>
        <taxon>Cyclospora</taxon>
    </lineage>
</organism>
<dbReference type="AlphaFoldDB" id="A0A1D3CVI4"/>
<feature type="compositionally biased region" description="Basic and acidic residues" evidence="1">
    <location>
        <begin position="766"/>
        <end position="780"/>
    </location>
</feature>
<dbReference type="InParanoid" id="A0A1D3CVI4"/>
<evidence type="ECO:0000256" key="1">
    <source>
        <dbReference type="SAM" id="MobiDB-lite"/>
    </source>
</evidence>
<accession>A0A1D3CVI4</accession>
<gene>
    <name evidence="2" type="ORF">cyc_00052</name>
</gene>